<dbReference type="Pfam" id="PF10180">
    <property type="entry name" value="WKF"/>
    <property type="match status" value="1"/>
</dbReference>
<evidence type="ECO:0000313" key="5">
    <source>
        <dbReference type="Proteomes" id="UP000092461"/>
    </source>
</evidence>
<dbReference type="EMBL" id="GITU01009918">
    <property type="protein sequence ID" value="MBC1178621.1"/>
    <property type="molecule type" value="Transcribed_RNA"/>
</dbReference>
<accession>A0A1B0CEL7</accession>
<dbReference type="EMBL" id="AJWK01008993">
    <property type="status" value="NOT_ANNOTATED_CDS"/>
    <property type="molecule type" value="Genomic_DNA"/>
</dbReference>
<keyword evidence="5" id="KW-1185">Reference proteome</keyword>
<dbReference type="KEGG" id="lll:129791982"/>
<protein>
    <recommendedName>
        <fullName evidence="2">WKF domain-containing protein</fullName>
    </recommendedName>
</protein>
<evidence type="ECO:0000313" key="3">
    <source>
        <dbReference type="EMBL" id="MBC1178621.1"/>
    </source>
</evidence>
<reference evidence="3" key="2">
    <citation type="journal article" date="2020" name="BMC">
        <title>Leishmania infection induces a limited differential gene expression in the sand fly midgut.</title>
        <authorList>
            <person name="Coutinho-Abreu I.V."/>
            <person name="Serafim T.D."/>
            <person name="Meneses C."/>
            <person name="Kamhawi S."/>
            <person name="Oliveira F."/>
            <person name="Valenzuela J.G."/>
        </authorList>
    </citation>
    <scope>NUCLEOTIDE SEQUENCE</scope>
    <source>
        <strain evidence="3">Jacobina</strain>
        <tissue evidence="3">Midgut</tissue>
    </source>
</reference>
<proteinExistence type="predicted"/>
<evidence type="ECO:0000259" key="2">
    <source>
        <dbReference type="Pfam" id="PF10180"/>
    </source>
</evidence>
<feature type="compositionally biased region" description="Basic and acidic residues" evidence="1">
    <location>
        <begin position="48"/>
        <end position="65"/>
    </location>
</feature>
<dbReference type="PANTHER" id="PTHR22306">
    <property type="entry name" value="CHROMOSOME 7 OPEN READING FRAME 50"/>
    <property type="match status" value="1"/>
</dbReference>
<reference evidence="4" key="3">
    <citation type="submission" date="2020-05" db="UniProtKB">
        <authorList>
            <consortium name="EnsemblMetazoa"/>
        </authorList>
    </citation>
    <scope>IDENTIFICATION</scope>
    <source>
        <strain evidence="4">Jacobina</strain>
    </source>
</reference>
<dbReference type="GeneID" id="129791982"/>
<evidence type="ECO:0000256" key="1">
    <source>
        <dbReference type="SAM" id="MobiDB-lite"/>
    </source>
</evidence>
<dbReference type="OrthoDB" id="10261563at2759"/>
<dbReference type="RefSeq" id="XP_055686655.1">
    <property type="nucleotide sequence ID" value="XM_055830680.1"/>
</dbReference>
<feature type="compositionally biased region" description="Basic and acidic residues" evidence="1">
    <location>
        <begin position="22"/>
        <end position="34"/>
    </location>
</feature>
<organism evidence="4 5">
    <name type="scientific">Lutzomyia longipalpis</name>
    <name type="common">Sand fly</name>
    <dbReference type="NCBI Taxonomy" id="7200"/>
    <lineage>
        <taxon>Eukaryota</taxon>
        <taxon>Metazoa</taxon>
        <taxon>Ecdysozoa</taxon>
        <taxon>Arthropoda</taxon>
        <taxon>Hexapoda</taxon>
        <taxon>Insecta</taxon>
        <taxon>Pterygota</taxon>
        <taxon>Neoptera</taxon>
        <taxon>Endopterygota</taxon>
        <taxon>Diptera</taxon>
        <taxon>Nematocera</taxon>
        <taxon>Psychodoidea</taxon>
        <taxon>Psychodidae</taxon>
        <taxon>Lutzomyia</taxon>
        <taxon>Lutzomyia</taxon>
    </lineage>
</organism>
<dbReference type="PANTHER" id="PTHR22306:SF2">
    <property type="entry name" value="CHROMOSOME 7 OPEN READING FRAME 50"/>
    <property type="match status" value="1"/>
</dbReference>
<dbReference type="AlphaFoldDB" id="A0A1B0CEL7"/>
<name>A0A1B0CEL7_LUTLO</name>
<dbReference type="VEuPathDB" id="VectorBase:LLOJ002787"/>
<dbReference type="InterPro" id="IPR019327">
    <property type="entry name" value="WKF"/>
</dbReference>
<dbReference type="VEuPathDB" id="VectorBase:LLONM1_010500"/>
<feature type="compositionally biased region" description="Acidic residues" evidence="1">
    <location>
        <begin position="35"/>
        <end position="47"/>
    </location>
</feature>
<feature type="region of interest" description="Disordered" evidence="1">
    <location>
        <begin position="9"/>
        <end position="89"/>
    </location>
</feature>
<dbReference type="Proteomes" id="UP000092461">
    <property type="component" value="Unassembled WGS sequence"/>
</dbReference>
<feature type="domain" description="WKF" evidence="2">
    <location>
        <begin position="102"/>
        <end position="164"/>
    </location>
</feature>
<dbReference type="EnsemblMetazoa" id="LLOJ002787-RA">
    <property type="protein sequence ID" value="LLOJ002787-PA"/>
    <property type="gene ID" value="LLOJ002787"/>
</dbReference>
<evidence type="ECO:0000313" key="4">
    <source>
        <dbReference type="EnsemblMetazoa" id="LLOJ002787-PA"/>
    </source>
</evidence>
<reference evidence="5" key="1">
    <citation type="submission" date="2012-05" db="EMBL/GenBank/DDBJ databases">
        <title>Whole Genome Assembly of Lutzomyia longipalpis.</title>
        <authorList>
            <person name="Richards S."/>
            <person name="Qu C."/>
            <person name="Dillon R."/>
            <person name="Worley K."/>
            <person name="Scherer S."/>
            <person name="Batterton M."/>
            <person name="Taylor A."/>
            <person name="Hawes A."/>
            <person name="Hernandez B."/>
            <person name="Kovar C."/>
            <person name="Mandapat C."/>
            <person name="Pham C."/>
            <person name="Qu C."/>
            <person name="Jing C."/>
            <person name="Bess C."/>
            <person name="Bandaranaike D."/>
            <person name="Ngo D."/>
            <person name="Ongeri F."/>
            <person name="Arias F."/>
            <person name="Lara F."/>
            <person name="Weissenberger G."/>
            <person name="Kamau G."/>
            <person name="Han H."/>
            <person name="Shen H."/>
            <person name="Dinh H."/>
            <person name="Khalil I."/>
            <person name="Jones J."/>
            <person name="Shafer J."/>
            <person name="Jayaseelan J."/>
            <person name="Quiroz J."/>
            <person name="Blankenburg K."/>
            <person name="Nguyen L."/>
            <person name="Jackson L."/>
            <person name="Francisco L."/>
            <person name="Tang L.-Y."/>
            <person name="Pu L.-L."/>
            <person name="Perales L."/>
            <person name="Lorensuhewa L."/>
            <person name="Munidasa M."/>
            <person name="Coyle M."/>
            <person name="Taylor M."/>
            <person name="Puazo M."/>
            <person name="Firestine M."/>
            <person name="Scheel M."/>
            <person name="Javaid M."/>
            <person name="Wang M."/>
            <person name="Li M."/>
            <person name="Tabassum N."/>
            <person name="Saada N."/>
            <person name="Osuji N."/>
            <person name="Aqrawi P."/>
            <person name="Fu Q."/>
            <person name="Thornton R."/>
            <person name="Raj R."/>
            <person name="Goodspeed R."/>
            <person name="Mata R."/>
            <person name="Najjar R."/>
            <person name="Gubbala S."/>
            <person name="Lee S."/>
            <person name="Denson S."/>
            <person name="Patil S."/>
            <person name="Macmil S."/>
            <person name="Qi S."/>
            <person name="Matskevitch T."/>
            <person name="Palculict T."/>
            <person name="Mathew T."/>
            <person name="Vee V."/>
            <person name="Velamala V."/>
            <person name="Korchina V."/>
            <person name="Cai W."/>
            <person name="Liu W."/>
            <person name="Dai W."/>
            <person name="Zou X."/>
            <person name="Zhu Y."/>
            <person name="Zhang Y."/>
            <person name="Wu Y.-Q."/>
            <person name="Xin Y."/>
            <person name="Nazarath L."/>
            <person name="Kovar C."/>
            <person name="Han Y."/>
            <person name="Muzny D."/>
            <person name="Gibbs R."/>
        </authorList>
    </citation>
    <scope>NUCLEOTIDE SEQUENCE [LARGE SCALE GENOMIC DNA]</scope>
    <source>
        <strain evidence="5">Jacobina</strain>
    </source>
</reference>
<sequence>MLFVFVDIQLSARKMPRGKPRKNGEKSLKRKANDDDGEGAIEEEHQDDLDRQPTEEELRESEKPENQMNVESVRDKKRKLTEKQAENSREKLKNLAKETAHDYLIRWKNDKKQWKFEKVKQKFIQNNALNEENFNQEMWPIVLEYLGKSKGASRDYLIETAQKVIQEVDQAIQKDPQNAHLLHESRYLRARELLQMLN</sequence>